<gene>
    <name evidence="3" type="ORF">COX00_01840</name>
</gene>
<dbReference type="InterPro" id="IPR003156">
    <property type="entry name" value="DHHA1_dom"/>
</dbReference>
<dbReference type="Gene3D" id="3.90.1640.10">
    <property type="entry name" value="inorganic pyrophosphatase (n-terminal core)"/>
    <property type="match status" value="1"/>
</dbReference>
<evidence type="ECO:0000313" key="3">
    <source>
        <dbReference type="EMBL" id="PIP60683.1"/>
    </source>
</evidence>
<dbReference type="Gene3D" id="3.10.310.30">
    <property type="match status" value="1"/>
</dbReference>
<reference evidence="3 4" key="1">
    <citation type="submission" date="2017-09" db="EMBL/GenBank/DDBJ databases">
        <title>Depth-based differentiation of microbial function through sediment-hosted aquifers and enrichment of novel symbionts in the deep terrestrial subsurface.</title>
        <authorList>
            <person name="Probst A.J."/>
            <person name="Ladd B."/>
            <person name="Jarett J.K."/>
            <person name="Geller-Mcgrath D.E."/>
            <person name="Sieber C.M."/>
            <person name="Emerson J.B."/>
            <person name="Anantharaman K."/>
            <person name="Thomas B.C."/>
            <person name="Malmstrom R."/>
            <person name="Stieglmeier M."/>
            <person name="Klingl A."/>
            <person name="Woyke T."/>
            <person name="Ryan C.M."/>
            <person name="Banfield J.F."/>
        </authorList>
    </citation>
    <scope>NUCLEOTIDE SEQUENCE [LARGE SCALE GENOMIC DNA]</scope>
    <source>
        <strain evidence="3">CG22_combo_CG10-13_8_21_14_all_47_17</strain>
    </source>
</reference>
<evidence type="ECO:0000259" key="2">
    <source>
        <dbReference type="Pfam" id="PF02272"/>
    </source>
</evidence>
<name>A0A2H0BSN3_9BACT</name>
<dbReference type="AlphaFoldDB" id="A0A2H0BSN3"/>
<dbReference type="InterPro" id="IPR001667">
    <property type="entry name" value="DDH_dom"/>
</dbReference>
<protein>
    <recommendedName>
        <fullName evidence="5">DDH domain-containing protein</fullName>
    </recommendedName>
</protein>
<dbReference type="InterPro" id="IPR038763">
    <property type="entry name" value="DHH_sf"/>
</dbReference>
<proteinExistence type="predicted"/>
<sequence>MKRDSRIFQQVVQAIQQANRILIVSDGKPDGDSVGSSSAVWNWLQREGKDATLFCPKEIQSVFRFIDGYAHFAQDHSILEQGFDLVLVFDASDLEHGGNDVLLAKLKKPYTLINIDHHSTNLGYGDINLVYTDACSTCEVVYDFFEANHIHIDHRMATSLLTGLCTDTSNFSNAGTNVRGMEAASALCAAGARHSDILRHLVQNKTVPALRLWGLALERLHFRPEYDLAITYFLASDIAEVPGGDEAVAGVSNFLNATCGNCDTILVLREEDGLVKGSLRSVNRDISKFAKLLGGGGHKKASGFAVPGRIEIQDERIRIMPVRA</sequence>
<feature type="domain" description="DDH" evidence="1">
    <location>
        <begin position="20"/>
        <end position="163"/>
    </location>
</feature>
<dbReference type="SUPFAM" id="SSF64182">
    <property type="entry name" value="DHH phosphoesterases"/>
    <property type="match status" value="1"/>
</dbReference>
<dbReference type="Pfam" id="PF02272">
    <property type="entry name" value="DHHA1"/>
    <property type="match status" value="1"/>
</dbReference>
<dbReference type="InterPro" id="IPR051319">
    <property type="entry name" value="Oligoribo/pAp-PDE_c-di-AMP_PDE"/>
</dbReference>
<dbReference type="PANTHER" id="PTHR47618">
    <property type="entry name" value="BIFUNCTIONAL OLIGORIBONUCLEASE AND PAP PHOSPHATASE NRNA"/>
    <property type="match status" value="1"/>
</dbReference>
<comment type="caution">
    <text evidence="3">The sequence shown here is derived from an EMBL/GenBank/DDBJ whole genome shotgun (WGS) entry which is preliminary data.</text>
</comment>
<dbReference type="PANTHER" id="PTHR47618:SF1">
    <property type="entry name" value="BIFUNCTIONAL OLIGORIBONUCLEASE AND PAP PHOSPHATASE NRNA"/>
    <property type="match status" value="1"/>
</dbReference>
<feature type="domain" description="DHHA1" evidence="2">
    <location>
        <begin position="247"/>
        <end position="308"/>
    </location>
</feature>
<evidence type="ECO:0000313" key="4">
    <source>
        <dbReference type="Proteomes" id="UP000231581"/>
    </source>
</evidence>
<dbReference type="Pfam" id="PF01368">
    <property type="entry name" value="DHH"/>
    <property type="match status" value="1"/>
</dbReference>
<organism evidence="3 4">
    <name type="scientific">Candidatus Uhrbacteria bacterium CG22_combo_CG10-13_8_21_14_all_47_17</name>
    <dbReference type="NCBI Taxonomy" id="1975041"/>
    <lineage>
        <taxon>Bacteria</taxon>
        <taxon>Candidatus Uhriibacteriota</taxon>
    </lineage>
</organism>
<evidence type="ECO:0008006" key="5">
    <source>
        <dbReference type="Google" id="ProtNLM"/>
    </source>
</evidence>
<dbReference type="Proteomes" id="UP000231581">
    <property type="component" value="Unassembled WGS sequence"/>
</dbReference>
<accession>A0A2H0BSN3</accession>
<evidence type="ECO:0000259" key="1">
    <source>
        <dbReference type="Pfam" id="PF01368"/>
    </source>
</evidence>
<dbReference type="GO" id="GO:0003676">
    <property type="term" value="F:nucleic acid binding"/>
    <property type="evidence" value="ECO:0007669"/>
    <property type="project" value="InterPro"/>
</dbReference>
<dbReference type="EMBL" id="PCSZ01000039">
    <property type="protein sequence ID" value="PIP60683.1"/>
    <property type="molecule type" value="Genomic_DNA"/>
</dbReference>